<reference evidence="3" key="1">
    <citation type="journal article" date="2017" name="Proc. Natl. Acad. Sci. U.S.A.">
        <title>Simulation of Deepwater Horizon oil plume reveals substrate specialization within a complex community of hydrocarbon-degraders.</title>
        <authorList>
            <person name="Hu P."/>
            <person name="Dubinsky E.A."/>
            <person name="Probst A.J."/>
            <person name="Wang J."/>
            <person name="Sieber C.M.K."/>
            <person name="Tom L.M."/>
            <person name="Gardinali P."/>
            <person name="Banfield J.F."/>
            <person name="Atlas R.M."/>
            <person name="Andersen G.L."/>
        </authorList>
    </citation>
    <scope>NUCLEOTIDE SEQUENCE [LARGE SCALE GENOMIC DNA]</scope>
</reference>
<dbReference type="InterPro" id="IPR046744">
    <property type="entry name" value="DUF6794"/>
</dbReference>
<feature type="domain" description="DUF6794" evidence="1">
    <location>
        <begin position="3"/>
        <end position="80"/>
    </location>
</feature>
<dbReference type="AlphaFoldDB" id="A0A1Z8AL73"/>
<sequence length="209" mass="24668">MRKTISKFNNELNDTIKYDFKIAPEQVATFKYNWAFDLHTPNWHNIKGQKGLLKLYFKLNGVSSSYHMSEIIRVTYHRYLNNEPINFREQTKYLKKFERLLKKNTDSAYAWDDQNKPIEKYREQENEYFSLYTSGRLVMGMTSASKRYSKSSSASTDVEYLGRVINLEERDLFVEIIKVKKPKDGFKLNQKVGDTIQESPYSVVLIPSE</sequence>
<organism evidence="2 3">
    <name type="scientific">Nonlabens dokdonensis</name>
    <dbReference type="NCBI Taxonomy" id="328515"/>
    <lineage>
        <taxon>Bacteria</taxon>
        <taxon>Pseudomonadati</taxon>
        <taxon>Bacteroidota</taxon>
        <taxon>Flavobacteriia</taxon>
        <taxon>Flavobacteriales</taxon>
        <taxon>Flavobacteriaceae</taxon>
        <taxon>Nonlabens</taxon>
    </lineage>
</organism>
<evidence type="ECO:0000259" key="1">
    <source>
        <dbReference type="Pfam" id="PF20594"/>
    </source>
</evidence>
<dbReference type="EMBL" id="MAAX01000184">
    <property type="protein sequence ID" value="OUS11096.1"/>
    <property type="molecule type" value="Genomic_DNA"/>
</dbReference>
<evidence type="ECO:0000313" key="2">
    <source>
        <dbReference type="EMBL" id="OUS11096.1"/>
    </source>
</evidence>
<comment type="caution">
    <text evidence="2">The sequence shown here is derived from an EMBL/GenBank/DDBJ whole genome shotgun (WGS) entry which is preliminary data.</text>
</comment>
<dbReference type="Proteomes" id="UP000196102">
    <property type="component" value="Unassembled WGS sequence"/>
</dbReference>
<accession>A0A1Z8AL73</accession>
<name>A0A1Z8AL73_9FLAO</name>
<evidence type="ECO:0000313" key="3">
    <source>
        <dbReference type="Proteomes" id="UP000196102"/>
    </source>
</evidence>
<gene>
    <name evidence="2" type="ORF">A9Q93_11950</name>
</gene>
<protein>
    <recommendedName>
        <fullName evidence="1">DUF6794 domain-containing protein</fullName>
    </recommendedName>
</protein>
<proteinExistence type="predicted"/>
<dbReference type="Pfam" id="PF20594">
    <property type="entry name" value="DUF6794"/>
    <property type="match status" value="1"/>
</dbReference>